<dbReference type="SUPFAM" id="SSF110849">
    <property type="entry name" value="ParB/Sulfiredoxin"/>
    <property type="match status" value="1"/>
</dbReference>
<dbReference type="AlphaFoldDB" id="A0A433ZWL1"/>
<reference evidence="2 3" key="1">
    <citation type="submission" date="2017-08" db="EMBL/GenBank/DDBJ databases">
        <title>Draft genome sequence of pheromone producing symbiont Morganella morganii, of the female New Zealand grass grub Costelytra giveni.</title>
        <authorList>
            <person name="Laugraud A."/>
            <person name="Young S.D."/>
            <person name="Hurst M.H."/>
        </authorList>
    </citation>
    <scope>NUCLEOTIDE SEQUENCE [LARGE SCALE GENOMIC DNA]</scope>
    <source>
        <strain evidence="2 3">MMsCG</strain>
    </source>
</reference>
<dbReference type="InterPro" id="IPR022304">
    <property type="entry name" value="ICE_PFGI_1_ParB"/>
</dbReference>
<protein>
    <recommendedName>
        <fullName evidence="4">Chromosome partitioning protein ParB</fullName>
    </recommendedName>
</protein>
<gene>
    <name evidence="2" type="ORF">CKG00_09070</name>
</gene>
<sequence>MNNSQGTLVPVSLDQLRAFDLNPRITRNPNYYEIKGSIRNRGLDHPPQITQRPGEAYYIIANGGNTRLAILNDLWLETHDKRYWHITCLLRPWSSDSLEQGNLHCLLGHLIENEVRGSLTFIERSLAVQNAIDLCQNINKECSQHETVRMLSQAGYFVSQTLLSVMLATTQLLFPYIPDLLYSGLSRKNIERLLTLRFNTEKFWDNFCQALPPEEWRQLPLFDDIFAMALTSFNEPAMGFSLEHVQDELTGLISQTLNIDYNTVALVTDGRAQKRNLLFGTAPVPELPEISEQRSVELKHKQSGRDHLQEKHDEETGGESENANLSMTENRPDEASNNSVLAAEHRHSADASPVLPATQPSLAAALPLREDPQFDTPETLASFIDQIAWELASNAGLEFLISPTDTGVFDIASP</sequence>
<accession>A0A433ZWL1</accession>
<feature type="compositionally biased region" description="Polar residues" evidence="1">
    <location>
        <begin position="319"/>
        <end position="340"/>
    </location>
</feature>
<name>A0A433ZWL1_MORMO</name>
<comment type="caution">
    <text evidence="2">The sequence shown here is derived from an EMBL/GenBank/DDBJ whole genome shotgun (WGS) entry which is preliminary data.</text>
</comment>
<dbReference type="EMBL" id="NRQY01000001">
    <property type="protein sequence ID" value="RUT66524.1"/>
    <property type="molecule type" value="Genomic_DNA"/>
</dbReference>
<dbReference type="NCBIfam" id="TIGR03764">
    <property type="entry name" value="ICE_PFGI_1_parB"/>
    <property type="match status" value="1"/>
</dbReference>
<evidence type="ECO:0000256" key="1">
    <source>
        <dbReference type="SAM" id="MobiDB-lite"/>
    </source>
</evidence>
<evidence type="ECO:0000313" key="3">
    <source>
        <dbReference type="Proteomes" id="UP000286908"/>
    </source>
</evidence>
<dbReference type="OrthoDB" id="7656008at2"/>
<feature type="region of interest" description="Disordered" evidence="1">
    <location>
        <begin position="289"/>
        <end position="355"/>
    </location>
</feature>
<evidence type="ECO:0000313" key="2">
    <source>
        <dbReference type="EMBL" id="RUT66524.1"/>
    </source>
</evidence>
<dbReference type="Proteomes" id="UP000286908">
    <property type="component" value="Unassembled WGS sequence"/>
</dbReference>
<evidence type="ECO:0008006" key="4">
    <source>
        <dbReference type="Google" id="ProtNLM"/>
    </source>
</evidence>
<proteinExistence type="predicted"/>
<organism evidence="2 3">
    <name type="scientific">Morganella morganii</name>
    <name type="common">Proteus morganii</name>
    <dbReference type="NCBI Taxonomy" id="582"/>
    <lineage>
        <taxon>Bacteria</taxon>
        <taxon>Pseudomonadati</taxon>
        <taxon>Pseudomonadota</taxon>
        <taxon>Gammaproteobacteria</taxon>
        <taxon>Enterobacterales</taxon>
        <taxon>Morganellaceae</taxon>
        <taxon>Morganella</taxon>
    </lineage>
</organism>
<feature type="compositionally biased region" description="Basic and acidic residues" evidence="1">
    <location>
        <begin position="291"/>
        <end position="315"/>
    </location>
</feature>
<dbReference type="InterPro" id="IPR036086">
    <property type="entry name" value="ParB/Sulfiredoxin_sf"/>
</dbReference>